<keyword evidence="1" id="KW-1133">Transmembrane helix</keyword>
<keyword evidence="3" id="KW-1185">Reference proteome</keyword>
<organism evidence="2 3">
    <name type="scientific">Photorhabdus aegyptia</name>
    <dbReference type="NCBI Taxonomy" id="2805098"/>
    <lineage>
        <taxon>Bacteria</taxon>
        <taxon>Pseudomonadati</taxon>
        <taxon>Pseudomonadota</taxon>
        <taxon>Gammaproteobacteria</taxon>
        <taxon>Enterobacterales</taxon>
        <taxon>Morganellaceae</taxon>
        <taxon>Photorhabdus</taxon>
    </lineage>
</organism>
<sequence length="71" mass="8422">MNEKRRMFSKAWLKDLFFIWIKDLLWNTVPFIVIIAWSAMAAGCFPDMWGRLTLLGIVVVTIFVFLRIRKS</sequence>
<comment type="caution">
    <text evidence="2">The sequence shown here is derived from an EMBL/GenBank/DDBJ whole genome shotgun (WGS) entry which is preliminary data.</text>
</comment>
<evidence type="ECO:0000313" key="2">
    <source>
        <dbReference type="EMBL" id="EYU14612.1"/>
    </source>
</evidence>
<evidence type="ECO:0000256" key="1">
    <source>
        <dbReference type="SAM" id="Phobius"/>
    </source>
</evidence>
<accession>A0A022PEM9</accession>
<dbReference type="RefSeq" id="WP_036780265.1">
    <property type="nucleotide sequence ID" value="NZ_CAWLTM010000072.1"/>
</dbReference>
<dbReference type="Proteomes" id="UP000023464">
    <property type="component" value="Unassembled WGS sequence"/>
</dbReference>
<keyword evidence="1" id="KW-0812">Transmembrane</keyword>
<dbReference type="AlphaFoldDB" id="A0A022PEM9"/>
<name>A0A022PEM9_9GAMM</name>
<dbReference type="PATRIC" id="fig|1393736.3.peg.2967"/>
<reference evidence="2 3" key="1">
    <citation type="submission" date="2014-03" db="EMBL/GenBank/DDBJ databases">
        <title>Draft Genome of Photorhabdus luminescens BA1, an Egyptian Isolate.</title>
        <authorList>
            <person name="Ghazal S."/>
            <person name="Hurst S.G.IV."/>
            <person name="Morris K."/>
            <person name="Thomas K."/>
            <person name="Tisa L.S."/>
        </authorList>
    </citation>
    <scope>NUCLEOTIDE SEQUENCE [LARGE SCALE GENOMIC DNA]</scope>
    <source>
        <strain evidence="2 3">BA1</strain>
    </source>
</reference>
<feature type="transmembrane region" description="Helical" evidence="1">
    <location>
        <begin position="48"/>
        <end position="66"/>
    </location>
</feature>
<gene>
    <name evidence="2" type="ORF">BA1DRAFT_02898</name>
</gene>
<evidence type="ECO:0000313" key="3">
    <source>
        <dbReference type="Proteomes" id="UP000023464"/>
    </source>
</evidence>
<feature type="transmembrane region" description="Helical" evidence="1">
    <location>
        <begin position="24"/>
        <end position="42"/>
    </location>
</feature>
<keyword evidence="1" id="KW-0472">Membrane</keyword>
<protein>
    <submittedName>
        <fullName evidence="2">Uncharacterized protein</fullName>
    </submittedName>
</protein>
<dbReference type="EMBL" id="JFGV01000043">
    <property type="protein sequence ID" value="EYU14612.1"/>
    <property type="molecule type" value="Genomic_DNA"/>
</dbReference>
<proteinExistence type="predicted"/>